<dbReference type="RefSeq" id="WP_044963152.1">
    <property type="nucleotide sequence ID" value="NZ_BAABXS010000001.1"/>
</dbReference>
<proteinExistence type="predicted"/>
<dbReference type="InterPro" id="IPR051396">
    <property type="entry name" value="Bact_Antivir_Def_Nuclease"/>
</dbReference>
<dbReference type="PATRIC" id="fig|1432052.4.peg.752"/>
<keyword evidence="2" id="KW-0378">Hydrolase</keyword>
<dbReference type="InterPro" id="IPR027417">
    <property type="entry name" value="P-loop_NTPase"/>
</dbReference>
<comment type="caution">
    <text evidence="2">The sequence shown here is derived from an EMBL/GenBank/DDBJ whole genome shotgun (WGS) entry which is preliminary data.</text>
</comment>
<dbReference type="GO" id="GO:0016887">
    <property type="term" value="F:ATP hydrolysis activity"/>
    <property type="evidence" value="ECO:0007669"/>
    <property type="project" value="InterPro"/>
</dbReference>
<feature type="domain" description="ATPase AAA-type core" evidence="1">
    <location>
        <begin position="27"/>
        <end position="320"/>
    </location>
</feature>
<gene>
    <name evidence="2" type="ORF">BEI61_00671</name>
</gene>
<evidence type="ECO:0000313" key="3">
    <source>
        <dbReference type="Proteomes" id="UP000094067"/>
    </source>
</evidence>
<reference evidence="2 3" key="1">
    <citation type="submission" date="2016-07" db="EMBL/GenBank/DDBJ databases">
        <title>Characterization of isolates of Eisenbergiella tayi derived from blood cultures, using whole genome sequencing.</title>
        <authorList>
            <person name="Burdz T."/>
            <person name="Wiebe D."/>
            <person name="Huynh C."/>
            <person name="Bernard K."/>
        </authorList>
    </citation>
    <scope>NUCLEOTIDE SEQUENCE [LARGE SCALE GENOMIC DNA]</scope>
    <source>
        <strain evidence="2 3">NML 110608</strain>
    </source>
</reference>
<dbReference type="EC" id="3.6.1.-" evidence="2"/>
<dbReference type="EMBL" id="MCGH01000001">
    <property type="protein sequence ID" value="ODM09042.1"/>
    <property type="molecule type" value="Genomic_DNA"/>
</dbReference>
<dbReference type="Proteomes" id="UP000094067">
    <property type="component" value="Unassembled WGS sequence"/>
</dbReference>
<dbReference type="AlphaFoldDB" id="A0A1E3AK21"/>
<dbReference type="SUPFAM" id="SSF52540">
    <property type="entry name" value="P-loop containing nucleoside triphosphate hydrolases"/>
    <property type="match status" value="1"/>
</dbReference>
<evidence type="ECO:0000259" key="1">
    <source>
        <dbReference type="Pfam" id="PF13304"/>
    </source>
</evidence>
<dbReference type="PANTHER" id="PTHR43581:SF4">
    <property type="entry name" value="ATP_GTP PHOSPHATASE"/>
    <property type="match status" value="1"/>
</dbReference>
<dbReference type="InterPro" id="IPR003959">
    <property type="entry name" value="ATPase_AAA_core"/>
</dbReference>
<dbReference type="GO" id="GO:0005524">
    <property type="term" value="F:ATP binding"/>
    <property type="evidence" value="ECO:0007669"/>
    <property type="project" value="InterPro"/>
</dbReference>
<sequence>MSKHIRALEVQSFRGLQKLCIKDLAPINIFTGDNNSGKTSILELIESLDAPGNLSMWRSLIRKERFSPLSFGLSFYEGLINLFNVDDEDLRISYEVEFTNGEKDQIELVGKINEEVLSGKEIYEMTGFSYDEEEEGEEESENVEKFTLQILLNGNVIAQNEMYDIERRNRLEKQEDLKLVDVTYISPVRHTEGTVFLNSVLDNPELYEQMIQILQEFDPGIISINVDNANEKFRRGNVYKILSKNHSKALPLNVYGDGMKKALLLMSAVIKTKGGILLLDEFETAIHTTAMDTTFKWILETCVRLDVQLFLTTHSEEAIDKVLKCSPELQDKIKVFTLYKNDKETVVRALTAHKAIEIKDEMGLELR</sequence>
<evidence type="ECO:0000313" key="2">
    <source>
        <dbReference type="EMBL" id="ODM09042.1"/>
    </source>
</evidence>
<organism evidence="2 3">
    <name type="scientific">Eisenbergiella tayi</name>
    <dbReference type="NCBI Taxonomy" id="1432052"/>
    <lineage>
        <taxon>Bacteria</taxon>
        <taxon>Bacillati</taxon>
        <taxon>Bacillota</taxon>
        <taxon>Clostridia</taxon>
        <taxon>Lachnospirales</taxon>
        <taxon>Lachnospiraceae</taxon>
        <taxon>Eisenbergiella</taxon>
    </lineage>
</organism>
<name>A0A1E3AK21_9FIRM</name>
<accession>A0A1E3AK21</accession>
<dbReference type="PANTHER" id="PTHR43581">
    <property type="entry name" value="ATP/GTP PHOSPHATASE"/>
    <property type="match status" value="1"/>
</dbReference>
<dbReference type="Pfam" id="PF13304">
    <property type="entry name" value="AAA_21"/>
    <property type="match status" value="1"/>
</dbReference>
<protein>
    <submittedName>
        <fullName evidence="2">ATP/GTP phosphatase</fullName>
        <ecNumber evidence="2">3.6.1.-</ecNumber>
    </submittedName>
</protein>
<dbReference type="Gene3D" id="3.40.50.300">
    <property type="entry name" value="P-loop containing nucleotide triphosphate hydrolases"/>
    <property type="match status" value="1"/>
</dbReference>